<evidence type="ECO:0000313" key="3">
    <source>
        <dbReference type="WBParaSite" id="GPUH_0002120501-mRNA-1"/>
    </source>
</evidence>
<dbReference type="AlphaFoldDB" id="A0A183EJN9"/>
<accession>A0A183EJN9</accession>
<dbReference type="EMBL" id="UYRT01091991">
    <property type="protein sequence ID" value="VDN37673.1"/>
    <property type="molecule type" value="Genomic_DNA"/>
</dbReference>
<dbReference type="WBParaSite" id="GPUH_0002120501-mRNA-1">
    <property type="protein sequence ID" value="GPUH_0002120501-mRNA-1"/>
    <property type="gene ID" value="GPUH_0002120501"/>
</dbReference>
<protein>
    <submittedName>
        <fullName evidence="3">Rab3 GTPase-activating protein catalytic subunit</fullName>
    </submittedName>
</protein>
<proteinExistence type="predicted"/>
<organism evidence="3">
    <name type="scientific">Gongylonema pulchrum</name>
    <dbReference type="NCBI Taxonomy" id="637853"/>
    <lineage>
        <taxon>Eukaryota</taxon>
        <taxon>Metazoa</taxon>
        <taxon>Ecdysozoa</taxon>
        <taxon>Nematoda</taxon>
        <taxon>Chromadorea</taxon>
        <taxon>Rhabditida</taxon>
        <taxon>Spirurina</taxon>
        <taxon>Spiruromorpha</taxon>
        <taxon>Spiruroidea</taxon>
        <taxon>Gongylonematidae</taxon>
        <taxon>Gongylonema</taxon>
    </lineage>
</organism>
<evidence type="ECO:0000313" key="2">
    <source>
        <dbReference type="Proteomes" id="UP000271098"/>
    </source>
</evidence>
<dbReference type="Proteomes" id="UP000271098">
    <property type="component" value="Unassembled WGS sequence"/>
</dbReference>
<reference evidence="3" key="1">
    <citation type="submission" date="2016-06" db="UniProtKB">
        <authorList>
            <consortium name="WormBaseParasite"/>
        </authorList>
    </citation>
    <scope>IDENTIFICATION</scope>
</reference>
<gene>
    <name evidence="1" type="ORF">GPUH_LOCUS21178</name>
</gene>
<dbReference type="OrthoDB" id="10062843at2759"/>
<keyword evidence="2" id="KW-1185">Reference proteome</keyword>
<sequence length="106" mass="12503">MILNENNEEEEEDLLLRMQNDVKWLKESVMPEFDTDLTDRQKDMLTQVVETFLSLWTEQLSVHDMSDAFRAELYDLNWIDAMKQSCAAPQLLTTVLTMFKNLIIVM</sequence>
<reference evidence="1 2" key="2">
    <citation type="submission" date="2018-11" db="EMBL/GenBank/DDBJ databases">
        <authorList>
            <consortium name="Pathogen Informatics"/>
        </authorList>
    </citation>
    <scope>NUCLEOTIDE SEQUENCE [LARGE SCALE GENOMIC DNA]</scope>
</reference>
<name>A0A183EJN9_9BILA</name>
<evidence type="ECO:0000313" key="1">
    <source>
        <dbReference type="EMBL" id="VDN37673.1"/>
    </source>
</evidence>